<dbReference type="OrthoDB" id="758388at2"/>
<keyword evidence="3" id="KW-1185">Reference proteome</keyword>
<accession>A0A2T0TRF6</accession>
<keyword evidence="1" id="KW-0732">Signal</keyword>
<dbReference type="Proteomes" id="UP000238034">
    <property type="component" value="Unassembled WGS sequence"/>
</dbReference>
<dbReference type="AlphaFoldDB" id="A0A2T0TRF6"/>
<evidence type="ECO:0000256" key="1">
    <source>
        <dbReference type="SAM" id="SignalP"/>
    </source>
</evidence>
<evidence type="ECO:0008006" key="4">
    <source>
        <dbReference type="Google" id="ProtNLM"/>
    </source>
</evidence>
<proteinExistence type="predicted"/>
<organism evidence="2 3">
    <name type="scientific">Arcticibacter pallidicorallinus</name>
    <dbReference type="NCBI Taxonomy" id="1259464"/>
    <lineage>
        <taxon>Bacteria</taxon>
        <taxon>Pseudomonadati</taxon>
        <taxon>Bacteroidota</taxon>
        <taxon>Sphingobacteriia</taxon>
        <taxon>Sphingobacteriales</taxon>
        <taxon>Sphingobacteriaceae</taxon>
        <taxon>Arcticibacter</taxon>
    </lineage>
</organism>
<reference evidence="2 3" key="1">
    <citation type="submission" date="2018-03" db="EMBL/GenBank/DDBJ databases">
        <title>Genomic Encyclopedia of Type Strains, Phase III (KMG-III): the genomes of soil and plant-associated and newly described type strains.</title>
        <authorList>
            <person name="Whitman W."/>
        </authorList>
    </citation>
    <scope>NUCLEOTIDE SEQUENCE [LARGE SCALE GENOMIC DNA]</scope>
    <source>
        <strain evidence="2 3">CGMCC 1.9313</strain>
    </source>
</reference>
<evidence type="ECO:0000313" key="3">
    <source>
        <dbReference type="Proteomes" id="UP000238034"/>
    </source>
</evidence>
<name>A0A2T0TRF6_9SPHI</name>
<feature type="signal peptide" evidence="1">
    <location>
        <begin position="1"/>
        <end position="21"/>
    </location>
</feature>
<feature type="chain" id="PRO_5015647949" description="DUF4369 domain-containing protein" evidence="1">
    <location>
        <begin position="22"/>
        <end position="216"/>
    </location>
</feature>
<dbReference type="RefSeq" id="WP_106295604.1">
    <property type="nucleotide sequence ID" value="NZ_PVTH01000016.1"/>
</dbReference>
<comment type="caution">
    <text evidence="2">The sequence shown here is derived from an EMBL/GenBank/DDBJ whole genome shotgun (WGS) entry which is preliminary data.</text>
</comment>
<protein>
    <recommendedName>
        <fullName evidence="4">DUF4369 domain-containing protein</fullName>
    </recommendedName>
</protein>
<evidence type="ECO:0000313" key="2">
    <source>
        <dbReference type="EMBL" id="PRY48098.1"/>
    </source>
</evidence>
<dbReference type="EMBL" id="PVTH01000016">
    <property type="protein sequence ID" value="PRY48098.1"/>
    <property type="molecule type" value="Genomic_DNA"/>
</dbReference>
<sequence>MRKFLQCALLVLLPYAGFCQTGVPQSFDVQGIIKAYNRESSWATWDNIQIWADGEHSYIQSEGDEYGLVLKSGLGDKILLMSKVGVGTLTPQEALSVNGKIRAHEIKVEVANWPDYVFDAAYRPSTLSEIESFVRMNKHLPEVPSAKEVEKNGIDLGRMNGKLLKKIEELTLHLIEKEKQLNVEKAINHDQSRRLEIIEDQVEDLVNRSNGIHRRY</sequence>
<gene>
    <name evidence="2" type="ORF">B0I27_11632</name>
</gene>